<organism evidence="4 5">
    <name type="scientific">Dermatophagoides farinae</name>
    <name type="common">American house dust mite</name>
    <dbReference type="NCBI Taxonomy" id="6954"/>
    <lineage>
        <taxon>Eukaryota</taxon>
        <taxon>Metazoa</taxon>
        <taxon>Ecdysozoa</taxon>
        <taxon>Arthropoda</taxon>
        <taxon>Chelicerata</taxon>
        <taxon>Arachnida</taxon>
        <taxon>Acari</taxon>
        <taxon>Acariformes</taxon>
        <taxon>Sarcoptiformes</taxon>
        <taxon>Astigmata</taxon>
        <taxon>Psoroptidia</taxon>
        <taxon>Analgoidea</taxon>
        <taxon>Pyroglyphidae</taxon>
        <taxon>Dermatophagoidinae</taxon>
        <taxon>Dermatophagoides</taxon>
    </lineage>
</organism>
<dbReference type="AlphaFoldDB" id="A0A922L8U8"/>
<evidence type="ECO:0000313" key="4">
    <source>
        <dbReference type="EMBL" id="KAH9527636.1"/>
    </source>
</evidence>
<dbReference type="GO" id="GO:0005634">
    <property type="term" value="C:nucleus"/>
    <property type="evidence" value="ECO:0007669"/>
    <property type="project" value="TreeGrafter"/>
</dbReference>
<reference evidence="4" key="1">
    <citation type="submission" date="2013-05" db="EMBL/GenBank/DDBJ databases">
        <authorList>
            <person name="Yim A.K.Y."/>
            <person name="Chan T.F."/>
            <person name="Ji K.M."/>
            <person name="Liu X.Y."/>
            <person name="Zhou J.W."/>
            <person name="Li R.Q."/>
            <person name="Yang K.Y."/>
            <person name="Li J."/>
            <person name="Li M."/>
            <person name="Law P.T.W."/>
            <person name="Wu Y.L."/>
            <person name="Cai Z.L."/>
            <person name="Qin H."/>
            <person name="Bao Y."/>
            <person name="Leung R.K.K."/>
            <person name="Ng P.K.S."/>
            <person name="Zou J."/>
            <person name="Zhong X.J."/>
            <person name="Ran P.X."/>
            <person name="Zhong N.S."/>
            <person name="Liu Z.G."/>
            <person name="Tsui S.K.W."/>
        </authorList>
    </citation>
    <scope>NUCLEOTIDE SEQUENCE</scope>
    <source>
        <strain evidence="4">Derf</strain>
        <tissue evidence="4">Whole organism</tissue>
    </source>
</reference>
<protein>
    <submittedName>
        <fullName evidence="4">Rac GTPase-activating protein 1</fullName>
    </submittedName>
</protein>
<dbReference type="InterPro" id="IPR002219">
    <property type="entry name" value="PKC_DAG/PE"/>
</dbReference>
<dbReference type="InterPro" id="IPR008936">
    <property type="entry name" value="Rho_GTPase_activation_prot"/>
</dbReference>
<dbReference type="Pfam" id="PF00620">
    <property type="entry name" value="RhoGAP"/>
    <property type="match status" value="1"/>
</dbReference>
<dbReference type="PANTHER" id="PTHR46199">
    <property type="entry name" value="RAC GTPASE-ACTIVATING PROTEIN 1"/>
    <property type="match status" value="1"/>
</dbReference>
<dbReference type="GO" id="GO:0000281">
    <property type="term" value="P:mitotic cytokinesis"/>
    <property type="evidence" value="ECO:0007669"/>
    <property type="project" value="TreeGrafter"/>
</dbReference>
<feature type="domain" description="Rho-GAP" evidence="3">
    <location>
        <begin position="264"/>
        <end position="453"/>
    </location>
</feature>
<dbReference type="GO" id="GO:0051233">
    <property type="term" value="C:spindle midzone"/>
    <property type="evidence" value="ECO:0007669"/>
    <property type="project" value="TreeGrafter"/>
</dbReference>
<sequence length="460" mass="52549">MNRDIKRQYTNKLLEDLDIVFGHILSNRKDLLSATNSLLDSYETLLSGDYPVSFGNSDGKQSVLLKSIIELRNELNNFQPETNGYRDSLIGIRTKISNLATEIDIALRDGGGQSDNSTDELAPDQVENGDNMITNEQSRQSEFDDQLLSDSIPTTSSLKVNRKDFEPSLSVSPVAFVSDDCHKPNSSESATNIGQNVMTKFHHFELFQNKLQFSKCYLCNNTILPLKTYQKCTKCDFILDQNCHQKIKVEWSILACKPILKKKFALNSNAIVLLKKCFCQIEQRGIEHRYLYTTNNNDQEACKLLDKYLGPSNSAIAISKLNINTICAMVINMLKRLDDSLIPSHQWNDLPNFPVCNQWSNEEKVRYVEESISNGIAAIHRYALAMFMIHVKHLLVRNYSSHISKQILMDVFAKHLIRCPDVSENDNKQMQIKIFNVQADIMSALLNINIDFWKRCCEDR</sequence>
<evidence type="ECO:0000259" key="3">
    <source>
        <dbReference type="PROSITE" id="PS50238"/>
    </source>
</evidence>
<dbReference type="PANTHER" id="PTHR46199:SF3">
    <property type="entry name" value="RAC GTPASE-ACTIVATING PROTEIN 1"/>
    <property type="match status" value="1"/>
</dbReference>
<dbReference type="GO" id="GO:0007266">
    <property type="term" value="P:Rho protein signal transduction"/>
    <property type="evidence" value="ECO:0007669"/>
    <property type="project" value="TreeGrafter"/>
</dbReference>
<dbReference type="PROSITE" id="PS50081">
    <property type="entry name" value="ZF_DAG_PE_2"/>
    <property type="match status" value="1"/>
</dbReference>
<dbReference type="GO" id="GO:0097149">
    <property type="term" value="C:centralspindlin complex"/>
    <property type="evidence" value="ECO:0007669"/>
    <property type="project" value="TreeGrafter"/>
</dbReference>
<gene>
    <name evidence="4" type="primary">RACGAP1_1</name>
    <name evidence="4" type="ORF">DERF_001644</name>
</gene>
<dbReference type="PROSITE" id="PS50238">
    <property type="entry name" value="RHOGAP"/>
    <property type="match status" value="1"/>
</dbReference>
<evidence type="ECO:0000313" key="5">
    <source>
        <dbReference type="Proteomes" id="UP000790347"/>
    </source>
</evidence>
<dbReference type="InterPro" id="IPR000198">
    <property type="entry name" value="RhoGAP_dom"/>
</dbReference>
<dbReference type="Proteomes" id="UP000790347">
    <property type="component" value="Unassembled WGS sequence"/>
</dbReference>
<keyword evidence="5" id="KW-1185">Reference proteome</keyword>
<comment type="caution">
    <text evidence="4">The sequence shown here is derived from an EMBL/GenBank/DDBJ whole genome shotgun (WGS) entry which is preliminary data.</text>
</comment>
<proteinExistence type="predicted"/>
<name>A0A922L8U8_DERFA</name>
<accession>A0A922L8U8</accession>
<feature type="domain" description="Phorbol-ester/DAG-type" evidence="2">
    <location>
        <begin position="201"/>
        <end position="256"/>
    </location>
</feature>
<feature type="region of interest" description="Disordered" evidence="1">
    <location>
        <begin position="108"/>
        <end position="130"/>
    </location>
</feature>
<dbReference type="GO" id="GO:0051256">
    <property type="term" value="P:mitotic spindle midzone assembly"/>
    <property type="evidence" value="ECO:0007669"/>
    <property type="project" value="TreeGrafter"/>
</dbReference>
<reference evidence="4" key="2">
    <citation type="journal article" date="2022" name="Res Sq">
        <title>Comparative Genomics Reveals Insights into the Divergent Evolution of Astigmatic Mites and Household Pest Adaptations.</title>
        <authorList>
            <person name="Xiong Q."/>
            <person name="Wan A.T.-Y."/>
            <person name="Liu X.-Y."/>
            <person name="Fung C.S.-H."/>
            <person name="Xiao X."/>
            <person name="Malainual N."/>
            <person name="Hou J."/>
            <person name="Wang L."/>
            <person name="Wang M."/>
            <person name="Yang K."/>
            <person name="Cui Y."/>
            <person name="Leung E."/>
            <person name="Nong W."/>
            <person name="Shin S.-K."/>
            <person name="Au S."/>
            <person name="Jeong K.Y."/>
            <person name="Chew F.T."/>
            <person name="Hui J."/>
            <person name="Leung T.F."/>
            <person name="Tungtrongchitr A."/>
            <person name="Zhong N."/>
            <person name="Liu Z."/>
            <person name="Tsui S."/>
        </authorList>
    </citation>
    <scope>NUCLEOTIDE SEQUENCE</scope>
    <source>
        <strain evidence="4">Derf</strain>
        <tissue evidence="4">Whole organism</tissue>
    </source>
</reference>
<evidence type="ECO:0000256" key="1">
    <source>
        <dbReference type="SAM" id="MobiDB-lite"/>
    </source>
</evidence>
<dbReference type="SUPFAM" id="SSF48350">
    <property type="entry name" value="GTPase activation domain, GAP"/>
    <property type="match status" value="1"/>
</dbReference>
<dbReference type="EMBL" id="ASGP02000001">
    <property type="protein sequence ID" value="KAH9527636.1"/>
    <property type="molecule type" value="Genomic_DNA"/>
</dbReference>
<dbReference type="GO" id="GO:0005096">
    <property type="term" value="F:GTPase activator activity"/>
    <property type="evidence" value="ECO:0007669"/>
    <property type="project" value="TreeGrafter"/>
</dbReference>
<evidence type="ECO:0000259" key="2">
    <source>
        <dbReference type="PROSITE" id="PS50081"/>
    </source>
</evidence>
<dbReference type="Gene3D" id="1.10.555.10">
    <property type="entry name" value="Rho GTPase activation protein"/>
    <property type="match status" value="1"/>
</dbReference>
<dbReference type="GO" id="GO:0030496">
    <property type="term" value="C:midbody"/>
    <property type="evidence" value="ECO:0007669"/>
    <property type="project" value="TreeGrafter"/>
</dbReference>
<dbReference type="GO" id="GO:0032154">
    <property type="term" value="C:cleavage furrow"/>
    <property type="evidence" value="ECO:0007669"/>
    <property type="project" value="TreeGrafter"/>
</dbReference>